<feature type="compositionally biased region" description="Basic and acidic residues" evidence="2">
    <location>
        <begin position="1442"/>
        <end position="1474"/>
    </location>
</feature>
<feature type="region of interest" description="Disordered" evidence="2">
    <location>
        <begin position="1210"/>
        <end position="1230"/>
    </location>
</feature>
<feature type="compositionally biased region" description="Polar residues" evidence="2">
    <location>
        <begin position="1350"/>
        <end position="1384"/>
    </location>
</feature>
<gene>
    <name evidence="4" type="ORF">WA026_005829</name>
</gene>
<feature type="compositionally biased region" description="Basic and acidic residues" evidence="2">
    <location>
        <begin position="1565"/>
        <end position="1576"/>
    </location>
</feature>
<feature type="compositionally biased region" description="Basic and acidic residues" evidence="2">
    <location>
        <begin position="1303"/>
        <end position="1312"/>
    </location>
</feature>
<accession>A0AAW1U2X7</accession>
<evidence type="ECO:0000313" key="4">
    <source>
        <dbReference type="EMBL" id="KAK9875019.1"/>
    </source>
</evidence>
<reference evidence="4 5" key="1">
    <citation type="submission" date="2023-03" db="EMBL/GenBank/DDBJ databases">
        <title>Genome insight into feeding habits of ladybird beetles.</title>
        <authorList>
            <person name="Li H.-S."/>
            <person name="Huang Y.-H."/>
            <person name="Pang H."/>
        </authorList>
    </citation>
    <scope>NUCLEOTIDE SEQUENCE [LARGE SCALE GENOMIC DNA]</scope>
    <source>
        <strain evidence="4">SYSU_2023b</strain>
        <tissue evidence="4">Whole body</tissue>
    </source>
</reference>
<keyword evidence="3" id="KW-0732">Signal</keyword>
<feature type="compositionally biased region" description="Polar residues" evidence="2">
    <location>
        <begin position="1394"/>
        <end position="1410"/>
    </location>
</feature>
<organism evidence="4 5">
    <name type="scientific">Henosepilachna vigintioctopunctata</name>
    <dbReference type="NCBI Taxonomy" id="420089"/>
    <lineage>
        <taxon>Eukaryota</taxon>
        <taxon>Metazoa</taxon>
        <taxon>Ecdysozoa</taxon>
        <taxon>Arthropoda</taxon>
        <taxon>Hexapoda</taxon>
        <taxon>Insecta</taxon>
        <taxon>Pterygota</taxon>
        <taxon>Neoptera</taxon>
        <taxon>Endopterygota</taxon>
        <taxon>Coleoptera</taxon>
        <taxon>Polyphaga</taxon>
        <taxon>Cucujiformia</taxon>
        <taxon>Coccinelloidea</taxon>
        <taxon>Coccinellidae</taxon>
        <taxon>Epilachninae</taxon>
        <taxon>Epilachnini</taxon>
        <taxon>Henosepilachna</taxon>
    </lineage>
</organism>
<protein>
    <submittedName>
        <fullName evidence="4">Uncharacterized protein</fullName>
    </submittedName>
</protein>
<feature type="region of interest" description="Disordered" evidence="2">
    <location>
        <begin position="854"/>
        <end position="873"/>
    </location>
</feature>
<keyword evidence="5" id="KW-1185">Reference proteome</keyword>
<evidence type="ECO:0000256" key="2">
    <source>
        <dbReference type="SAM" id="MobiDB-lite"/>
    </source>
</evidence>
<feature type="coiled-coil region" evidence="1">
    <location>
        <begin position="506"/>
        <end position="534"/>
    </location>
</feature>
<feature type="region of interest" description="Disordered" evidence="2">
    <location>
        <begin position="1615"/>
        <end position="1635"/>
    </location>
</feature>
<evidence type="ECO:0000313" key="5">
    <source>
        <dbReference type="Proteomes" id="UP001431783"/>
    </source>
</evidence>
<keyword evidence="1" id="KW-0175">Coiled coil</keyword>
<dbReference type="Proteomes" id="UP001431783">
    <property type="component" value="Unassembled WGS sequence"/>
</dbReference>
<feature type="compositionally biased region" description="Basic and acidic residues" evidence="2">
    <location>
        <begin position="1486"/>
        <end position="1496"/>
    </location>
</feature>
<feature type="chain" id="PRO_5043452623" evidence="3">
    <location>
        <begin position="17"/>
        <end position="2043"/>
    </location>
</feature>
<proteinExistence type="predicted"/>
<sequence>MKGILFLSSIVVLAAAKPGGYYHQEYNYKSSSSSFKNNELQQKNEDQGFYSKDGDLEGRMKPKINSHSQHSEYTNPKLLQGESVDLGTGYTGSNMNQANFGRLFGSNMNGYHTGGAADTFGSSDRMMDLSNVYTSGTQGSSHRNFGTSMGYGNHAGGYGTNSLGYGSSSGGYGTSSSGYTSTSNGYGSNLGGYGRTHESIGTSNGGNYANSLGSNSNYGYTQGGRSYGYVQHGSSSSGYRSTNANLNSMVQRLQDEMSRQLESAVNNQYRTSGYTTSVSTSQMTADIRALEDELKRNLTRQLQDSLRSQYGQQELRGTDYYTVVPGRQSTVANYRNQELADLTGQLEDNLLKQLHQSIRTTYNRESGSTYTSSNNLYRPTYVSSTYRPSHYERPAVVIPSNVRYTPIPNPDSITQIASRIQSEINLYLDNALQNIYSTYIQNGRNSYTLSDFDNEVNRIRDQIIRNLTWNLDDQIRRNYGQQILKDDHYYSISSTGQTSSLHNYNVKDYENLKKQVEENLLKKLNQTVNTYRDQYQKQQSYSTSTNYYTATFRPVYYTSGNQVYDYSDLQRQLSEQLQNALNKHRYSQSASYSVSTSSNPQAYQSSLDELSRELQRNLTEQLNNYRAHSSSSSYGYTSGSSIGGGSADFESMKNQLQNQLMQQLQQGLQKQYRYSASASYSASSSSSSNANYGTHQSYGNYANMYPNHRYKRDTSLYIPTGHHFSYNSAKSSRTYSSSSKFSSQEENRGTNFLHHTHELKPLEFEDPTNFHRTSGSHFRSTFAGSDENSPEVIEDVINHHQVERPQKLYMAGYHQGTIGNPQNYLHNYHHIPESHHKLLDEEFRTAHHPQFPEQHMQEQQMNENSGHYSTQKFQQTADSQFKFTQHHQLPEQQSQVDLDQKLEFKHPQYQQTDDFQNQVAFTPGHQLPEQQSQEDLEQKLEFKHPQQLQTDDIQKPLKFIPNYQLPEQQSREDLHQKLEIQHPHQIQTDNSQKHFELTSDQQHEQQSQEDLDQKLELNNPRIPKQSTYHQQPDQHLEDQDDLTQQLEQEPQLEQKIQKPDFTSAHHQQTEDLNSQKLEPLDKQQAVDQNELPKDLEQQQLEQDNIPEHHREHHSGKTQDELTGNFDQNQDDLTQQLEEEPKYPPQIDNQPIEDINTQQVQTSNDQKPRELQHIPSNKQLHEQDDLTQQQIQDDLTQQQSQEDLSQQLTNDQIPMNEPGHSQEQELEQQSENDAQNVIVAEKLNQQPEKQEFENQNDLTQGQELEQQLETESKHLAAPEKLNNQPDQQELEDQNDLTQQLVQESKQKKIHSQESDLTQQLELPKKPEQNLISEHHLEGEPKSFAKPKQKPNYDQSQVEQSEENMTQQLLLGNKPNSKNLQEQELTGQVEDDFNQKLDQQQTTNQEIPEQDNTQQQETEQSLEPVEKHQDQAENDVSQELELANSHKLEKHPYIGQPKHDVDQKLELSRPQKHDELDQQVQEQQDLDSIPKRNTHIDNEQTQEQSSDNHLTQQLESDSIETHRKPNYSPNFNQELESNNDQQLELTDIHKPRETETSNEQQTQLKLTDVKSENDDQKQQTDQSVDEFPEHSLNHLENPITVNYQRPESVVNNYQHSSSSERTFTNGHSGYPTGEVTGNSYEETLRQQDALLDLLRQKIHGQSENPSTYGQRIIKKTIYVNESPVSTFGTGHFTESNGEIKNSETTSLNGNTFPGSQLTGQNGIYRHGYTGTTSSKSTRTVVHFVNGKPVSAMEYIRIVKPNGKIVDSKHEIPLTPDLLRRFSKVSSPNHIPDTMRSTSHFVGNTEDIPSSENFHRQYQYSQRSTGHHSINMADNTERTGRYGIPPTENFLQNKRFSHQLHPGQFTENMGNHFQVDGLGAVNRFDQVVGDDHDITSMGDLLRQNEFSQGVNQFSHNIDDELGGLGVSSHSFPQDINAFDNSFKTSGFSGQASKKTSYYVNGKLVSSSESHQRIGPDGRITEVERGSHPSVIGNLEQQLADLQDSYSGHKGSVEQISGHHNTYSGQKSENTSRYRVKTSRHTRRIGY</sequence>
<name>A0AAW1U2X7_9CUCU</name>
<evidence type="ECO:0000256" key="1">
    <source>
        <dbReference type="SAM" id="Coils"/>
    </source>
</evidence>
<feature type="compositionally biased region" description="Polar residues" evidence="2">
    <location>
        <begin position="1615"/>
        <end position="1625"/>
    </location>
</feature>
<feature type="compositionally biased region" description="Polar residues" evidence="2">
    <location>
        <begin position="1497"/>
        <end position="1514"/>
    </location>
</feature>
<dbReference type="EMBL" id="JARQZJ010000032">
    <property type="protein sequence ID" value="KAK9875019.1"/>
    <property type="molecule type" value="Genomic_DNA"/>
</dbReference>
<feature type="region of interest" description="Disordered" evidence="2">
    <location>
        <begin position="1548"/>
        <end position="1587"/>
    </location>
</feature>
<evidence type="ECO:0000256" key="3">
    <source>
        <dbReference type="SAM" id="SignalP"/>
    </source>
</evidence>
<feature type="compositionally biased region" description="Low complexity" evidence="2">
    <location>
        <begin position="1476"/>
        <end position="1485"/>
    </location>
</feature>
<feature type="compositionally biased region" description="Basic and acidic residues" evidence="2">
    <location>
        <begin position="1321"/>
        <end position="1341"/>
    </location>
</feature>
<feature type="signal peptide" evidence="3">
    <location>
        <begin position="1"/>
        <end position="16"/>
    </location>
</feature>
<feature type="region of interest" description="Disordered" evidence="2">
    <location>
        <begin position="1280"/>
        <end position="1532"/>
    </location>
</feature>
<comment type="caution">
    <text evidence="4">The sequence shown here is derived from an EMBL/GenBank/DDBJ whole genome shotgun (WGS) entry which is preliminary data.</text>
</comment>
<feature type="compositionally biased region" description="Low complexity" evidence="2">
    <location>
        <begin position="854"/>
        <end position="864"/>
    </location>
</feature>